<accession>A0A171IPU8</accession>
<dbReference type="PANTHER" id="PTHR46797">
    <property type="entry name" value="HTH-TYPE TRANSCRIPTIONAL REGULATOR"/>
    <property type="match status" value="1"/>
</dbReference>
<geneLocation type="plasmid" evidence="3">
    <name>pNGTCDC08107</name>
</geneLocation>
<dbReference type="GO" id="GO:0003677">
    <property type="term" value="F:DNA binding"/>
    <property type="evidence" value="ECO:0007669"/>
    <property type="project" value="UniProtKB-KW"/>
</dbReference>
<reference evidence="3" key="1">
    <citation type="submission" date="2010-12" db="EMBL/GenBank/DDBJ databases">
        <authorList>
            <person name="Wang C.B."/>
            <person name="He X.J."/>
        </authorList>
    </citation>
    <scope>NUCLEOTIDE SEQUENCE</scope>
    <source>
        <strain evidence="3">TCDC-NG08107</strain>
        <plasmid evidence="3">pNGTCDC08107</plasmid>
    </source>
</reference>
<sequence>MSYSKIFFTNVLRLASEKNLSHQDLAERANLSPSSMSGITRGQGNPTLETMSAIAYALDVPLSYLLEHHDLDPESLSLLDGSQSTLPPNYEKITVILPRYKAFQVKKWNDDALKILAKETK</sequence>
<dbReference type="SMART" id="SM00530">
    <property type="entry name" value="HTH_XRE"/>
    <property type="match status" value="1"/>
</dbReference>
<evidence type="ECO:0000313" key="3">
    <source>
        <dbReference type="EMBL" id="ADV09163.1"/>
    </source>
</evidence>
<dbReference type="PANTHER" id="PTHR46797:SF1">
    <property type="entry name" value="METHYLPHOSPHONATE SYNTHASE"/>
    <property type="match status" value="1"/>
</dbReference>
<dbReference type="GO" id="GO:0005829">
    <property type="term" value="C:cytosol"/>
    <property type="evidence" value="ECO:0007669"/>
    <property type="project" value="TreeGrafter"/>
</dbReference>
<dbReference type="InterPro" id="IPR050807">
    <property type="entry name" value="TransReg_Diox_bact_type"/>
</dbReference>
<dbReference type="SUPFAM" id="SSF47413">
    <property type="entry name" value="lambda repressor-like DNA-binding domains"/>
    <property type="match status" value="1"/>
</dbReference>
<dbReference type="Gene3D" id="1.10.260.40">
    <property type="entry name" value="lambda repressor-like DNA-binding domains"/>
    <property type="match status" value="1"/>
</dbReference>
<dbReference type="BioCyc" id="NGON940296:GLHN-2242-MONOMER"/>
<feature type="domain" description="HTH cro/C1-type" evidence="2">
    <location>
        <begin position="17"/>
        <end position="65"/>
    </location>
</feature>
<dbReference type="Pfam" id="PF01381">
    <property type="entry name" value="HTH_3"/>
    <property type="match status" value="1"/>
</dbReference>
<protein>
    <recommendedName>
        <fullName evidence="2">HTH cro/C1-type domain-containing protein</fullName>
    </recommendedName>
</protein>
<reference evidence="3" key="2">
    <citation type="journal article" date="2011" name="J. Bacteriol.">
        <title>Draft genome sequence of a dominant, multidrug-resistant Neisseria gonorrhoeae strain, TCDC-NG08107, from a sexual group at high risk of acquiring human immunodeficiency virus infection and syphilis.</title>
        <authorList>
            <person name="Chen C.C."/>
            <person name="Hsia K.C."/>
            <person name="Huang C.T."/>
            <person name="Wong W.W."/>
            <person name="Yen M.Y."/>
            <person name="Li L.H."/>
            <person name="Lin K.Y."/>
            <person name="Chen K.W."/>
            <person name="Li S.Y."/>
        </authorList>
    </citation>
    <scope>NUCLEOTIDE SEQUENCE</scope>
    <source>
        <strain evidence="3">TCDC-NG08107</strain>
        <plasmid evidence="3">pNGTCDC08107</plasmid>
    </source>
</reference>
<dbReference type="InterPro" id="IPR010982">
    <property type="entry name" value="Lambda_DNA-bd_dom_sf"/>
</dbReference>
<keyword evidence="3" id="KW-0614">Plasmid</keyword>
<dbReference type="CDD" id="cd00093">
    <property type="entry name" value="HTH_XRE"/>
    <property type="match status" value="1"/>
</dbReference>
<dbReference type="EMBL" id="CP002441">
    <property type="protein sequence ID" value="ADV09163.1"/>
    <property type="molecule type" value="Genomic_DNA"/>
</dbReference>
<dbReference type="NCBIfam" id="NF010465">
    <property type="entry name" value="PRK13890.1"/>
    <property type="match status" value="1"/>
</dbReference>
<dbReference type="PROSITE" id="PS50943">
    <property type="entry name" value="HTH_CROC1"/>
    <property type="match status" value="1"/>
</dbReference>
<evidence type="ECO:0000259" key="2">
    <source>
        <dbReference type="PROSITE" id="PS50943"/>
    </source>
</evidence>
<gene>
    <name evidence="3" type="ORF">NGTW08_p0033</name>
</gene>
<organism evidence="3">
    <name type="scientific">Neisseria gonorrhoeae TCDC-NG08107</name>
    <dbReference type="NCBI Taxonomy" id="940296"/>
    <lineage>
        <taxon>Bacteria</taxon>
        <taxon>Pseudomonadati</taxon>
        <taxon>Pseudomonadota</taxon>
        <taxon>Betaproteobacteria</taxon>
        <taxon>Neisseriales</taxon>
        <taxon>Neisseriaceae</taxon>
        <taxon>Neisseria</taxon>
    </lineage>
</organism>
<dbReference type="InterPro" id="IPR001387">
    <property type="entry name" value="Cro/C1-type_HTH"/>
</dbReference>
<name>A0A171IPU8_NEIGO</name>
<keyword evidence="1" id="KW-0238">DNA-binding</keyword>
<evidence type="ECO:0000256" key="1">
    <source>
        <dbReference type="ARBA" id="ARBA00023125"/>
    </source>
</evidence>
<dbReference type="GO" id="GO:0003700">
    <property type="term" value="F:DNA-binding transcription factor activity"/>
    <property type="evidence" value="ECO:0007669"/>
    <property type="project" value="TreeGrafter"/>
</dbReference>
<proteinExistence type="predicted"/>
<dbReference type="AlphaFoldDB" id="A0A171IPU8"/>